<organism evidence="1 2">
    <name type="scientific">Candidatus Propionivibrio aalborgensis</name>
    <dbReference type="NCBI Taxonomy" id="1860101"/>
    <lineage>
        <taxon>Bacteria</taxon>
        <taxon>Pseudomonadati</taxon>
        <taxon>Pseudomonadota</taxon>
        <taxon>Betaproteobacteria</taxon>
        <taxon>Rhodocyclales</taxon>
        <taxon>Rhodocyclaceae</taxon>
        <taxon>Propionivibrio</taxon>
    </lineage>
</organism>
<sequence length="582" mass="63743">MILQALNDYYARKAADPQTDLAPEGFELKALPFVLVLDEAGQLLQLTDRREGEGKKREAKAQLVPQGVKKTSGVAANLLWDNAEYVLGVVTRGKPERVAEQQAAFAKRLTEAFGDAPDDAGLRAILAFLKIHRTAALETLVAHPAWPEILESNPLLSFQLNSDTALVCQRPAVVAALQAKASAGGEADGICLISGEPDTIERLHPSIKGVWGAQSSGANIVSFNLDAFSSYGKAQSFNAPIGKRAVFTYTTALNHLLTKGSRQRIQVGDASTVFWAEKSSGEVFESAFLDFLDSRGDDPDRGTQAVASLYASVKAGQPFTDDDEQRFHVLGLAPNAARIAVRFWHVASIHELEGALLRHFESLAIDRPAYETAAPLSLYRLLTSVAAQGKAENILPNLGGDVMRAILKGLPYPETLMQGALRRIRAEREVNFPRAALLKAYLIRNFNDQEITVSLNLENTSPGYRLGRLFAALERTQERAQGNLNASIRERYYGAFSSTPVTVMPTLMKLKNHHLAKLPNRGEAVNLEKLFAEIIDGLPDVPSRLSLYEQARFAVGYYHQRQSFFNKSDADKSDQSAIQTAD</sequence>
<dbReference type="RefSeq" id="WP_186412096.1">
    <property type="nucleotide sequence ID" value="NZ_FLQY01000354.1"/>
</dbReference>
<dbReference type="Pfam" id="PF09709">
    <property type="entry name" value="Cas_Csd1"/>
    <property type="match status" value="1"/>
</dbReference>
<gene>
    <name evidence="1" type="ORF">PROAA_520003</name>
</gene>
<dbReference type="AlphaFoldDB" id="A0A1A8Y296"/>
<dbReference type="CDD" id="cd09757">
    <property type="entry name" value="Cas8c_I-C"/>
    <property type="match status" value="1"/>
</dbReference>
<evidence type="ECO:0000313" key="2">
    <source>
        <dbReference type="Proteomes" id="UP000199600"/>
    </source>
</evidence>
<proteinExistence type="predicted"/>
<name>A0A1A8Y296_9RHOO</name>
<accession>A0A1A8Y296</accession>
<evidence type="ECO:0000313" key="1">
    <source>
        <dbReference type="EMBL" id="SBT10513.1"/>
    </source>
</evidence>
<dbReference type="EMBL" id="FLQY01000354">
    <property type="protein sequence ID" value="SBT10513.1"/>
    <property type="molecule type" value="Genomic_DNA"/>
</dbReference>
<dbReference type="NCBIfam" id="TIGR01863">
    <property type="entry name" value="cas_Csd1"/>
    <property type="match status" value="1"/>
</dbReference>
<protein>
    <submittedName>
        <fullName evidence="1">CRISPR-associated protein, Csd1 family</fullName>
    </submittedName>
</protein>
<keyword evidence="2" id="KW-1185">Reference proteome</keyword>
<dbReference type="Proteomes" id="UP000199600">
    <property type="component" value="Unassembled WGS sequence"/>
</dbReference>
<reference evidence="1 2" key="1">
    <citation type="submission" date="2016-06" db="EMBL/GenBank/DDBJ databases">
        <authorList>
            <person name="Kjaerup R.B."/>
            <person name="Dalgaard T.S."/>
            <person name="Juul-Madsen H.R."/>
        </authorList>
    </citation>
    <scope>NUCLEOTIDE SEQUENCE [LARGE SCALE GENOMIC DNA]</scope>
    <source>
        <strain evidence="1">2</strain>
    </source>
</reference>
<dbReference type="InterPro" id="IPR010144">
    <property type="entry name" value="CRISPR-assoc_prot_Csd1-typ"/>
</dbReference>